<evidence type="ECO:0000313" key="2">
    <source>
        <dbReference type="Proteomes" id="UP001057402"/>
    </source>
</evidence>
<comment type="caution">
    <text evidence="1">The sequence shown here is derived from an EMBL/GenBank/DDBJ whole genome shotgun (WGS) entry which is preliminary data.</text>
</comment>
<name>A0ACB9SNZ1_9MYRT</name>
<dbReference type="Proteomes" id="UP001057402">
    <property type="component" value="Chromosome 1"/>
</dbReference>
<reference evidence="2" key="1">
    <citation type="journal article" date="2023" name="Front. Plant Sci.">
        <title>Chromosomal-level genome assembly of Melastoma candidum provides insights into trichome evolution.</title>
        <authorList>
            <person name="Zhong Y."/>
            <person name="Wu W."/>
            <person name="Sun C."/>
            <person name="Zou P."/>
            <person name="Liu Y."/>
            <person name="Dai S."/>
            <person name="Zhou R."/>
        </authorList>
    </citation>
    <scope>NUCLEOTIDE SEQUENCE [LARGE SCALE GENOMIC DNA]</scope>
</reference>
<dbReference type="EMBL" id="CM042880">
    <property type="protein sequence ID" value="KAI4389932.1"/>
    <property type="molecule type" value="Genomic_DNA"/>
</dbReference>
<protein>
    <submittedName>
        <fullName evidence="1">Uncharacterized protein</fullName>
    </submittedName>
</protein>
<keyword evidence="2" id="KW-1185">Reference proteome</keyword>
<organism evidence="1 2">
    <name type="scientific">Melastoma candidum</name>
    <dbReference type="NCBI Taxonomy" id="119954"/>
    <lineage>
        <taxon>Eukaryota</taxon>
        <taxon>Viridiplantae</taxon>
        <taxon>Streptophyta</taxon>
        <taxon>Embryophyta</taxon>
        <taxon>Tracheophyta</taxon>
        <taxon>Spermatophyta</taxon>
        <taxon>Magnoliopsida</taxon>
        <taxon>eudicotyledons</taxon>
        <taxon>Gunneridae</taxon>
        <taxon>Pentapetalae</taxon>
        <taxon>rosids</taxon>
        <taxon>malvids</taxon>
        <taxon>Myrtales</taxon>
        <taxon>Melastomataceae</taxon>
        <taxon>Melastomatoideae</taxon>
        <taxon>Melastomateae</taxon>
        <taxon>Melastoma</taxon>
    </lineage>
</organism>
<sequence length="386" mass="41530">MGEEAETLPLPLPQPQPDDESIAAADGGDPLTIPHAPLTKIPFRPRKVRKLCPDPNSSPNPNPNPSTTSPPSKLNAEPNASSASGKSSASRARPSAGIGKSVAVCIQRPPSRALSTPGEIEIALQHLRSADPLLIPLMECHPPPSFDAYQNHTPFLALTKSILYQQLAYKAGTSIYSRFVSLCGGEALVVPETVLALDPESQLRHIGISSRKASYLQDLARKFQSGILSDDAIVNMDDKSLFAMLTMVNGIGAWSVHMFMIFSLHRPDVMPINDLGVRKGVQMLYGLEELPRPSHMEALCDKWRPYRSVGAWYMWRLVESKGSASSAAAVANATIGDAVGGVEVGNEVGVGMEGEVGNLEQQQPQMIDPINSILNLGFDGYRGFTS</sequence>
<evidence type="ECO:0000313" key="1">
    <source>
        <dbReference type="EMBL" id="KAI4389932.1"/>
    </source>
</evidence>
<proteinExistence type="predicted"/>
<accession>A0ACB9SNZ1</accession>
<gene>
    <name evidence="1" type="ORF">MLD38_002098</name>
</gene>